<dbReference type="InterPro" id="IPR005119">
    <property type="entry name" value="LysR_subst-bd"/>
</dbReference>
<organism evidence="6 7">
    <name type="scientific">Massiliimalia timonensis</name>
    <dbReference type="NCBI Taxonomy" id="1987501"/>
    <lineage>
        <taxon>Bacteria</taxon>
        <taxon>Bacillati</taxon>
        <taxon>Bacillota</taxon>
        <taxon>Clostridia</taxon>
        <taxon>Eubacteriales</taxon>
        <taxon>Oscillospiraceae</taxon>
        <taxon>Massiliimalia</taxon>
    </lineage>
</organism>
<evidence type="ECO:0000256" key="2">
    <source>
        <dbReference type="ARBA" id="ARBA00023015"/>
    </source>
</evidence>
<accession>A0A8J6TYL9</accession>
<dbReference type="Gene3D" id="1.10.10.10">
    <property type="entry name" value="Winged helix-like DNA-binding domain superfamily/Winged helix DNA-binding domain"/>
    <property type="match status" value="1"/>
</dbReference>
<feature type="domain" description="HTH lysR-type" evidence="5">
    <location>
        <begin position="1"/>
        <end position="58"/>
    </location>
</feature>
<keyword evidence="7" id="KW-1185">Reference proteome</keyword>
<evidence type="ECO:0000256" key="4">
    <source>
        <dbReference type="ARBA" id="ARBA00023163"/>
    </source>
</evidence>
<proteinExistence type="inferred from homology"/>
<dbReference type="Proteomes" id="UP000632659">
    <property type="component" value="Unassembled WGS sequence"/>
</dbReference>
<keyword evidence="2" id="KW-0805">Transcription regulation</keyword>
<evidence type="ECO:0000259" key="5">
    <source>
        <dbReference type="PROSITE" id="PS50931"/>
    </source>
</evidence>
<dbReference type="PROSITE" id="PS50931">
    <property type="entry name" value="HTH_LYSR"/>
    <property type="match status" value="1"/>
</dbReference>
<dbReference type="FunFam" id="1.10.10.10:FF:000001">
    <property type="entry name" value="LysR family transcriptional regulator"/>
    <property type="match status" value="1"/>
</dbReference>
<name>A0A8J6TYL9_9FIRM</name>
<evidence type="ECO:0000256" key="1">
    <source>
        <dbReference type="ARBA" id="ARBA00009437"/>
    </source>
</evidence>
<dbReference type="InterPro" id="IPR000847">
    <property type="entry name" value="LysR_HTH_N"/>
</dbReference>
<dbReference type="Pfam" id="PF00126">
    <property type="entry name" value="HTH_1"/>
    <property type="match status" value="1"/>
</dbReference>
<dbReference type="Pfam" id="PF03466">
    <property type="entry name" value="LysR_substrate"/>
    <property type="match status" value="1"/>
</dbReference>
<dbReference type="Gene3D" id="3.40.190.290">
    <property type="match status" value="1"/>
</dbReference>
<dbReference type="PANTHER" id="PTHR30126">
    <property type="entry name" value="HTH-TYPE TRANSCRIPTIONAL REGULATOR"/>
    <property type="match status" value="1"/>
</dbReference>
<dbReference type="SUPFAM" id="SSF53850">
    <property type="entry name" value="Periplasmic binding protein-like II"/>
    <property type="match status" value="1"/>
</dbReference>
<dbReference type="RefSeq" id="WP_187536220.1">
    <property type="nucleotide sequence ID" value="NZ_JACRTL010000001.1"/>
</dbReference>
<dbReference type="SUPFAM" id="SSF46785">
    <property type="entry name" value="Winged helix' DNA-binding domain"/>
    <property type="match status" value="1"/>
</dbReference>
<evidence type="ECO:0000256" key="3">
    <source>
        <dbReference type="ARBA" id="ARBA00023125"/>
    </source>
</evidence>
<dbReference type="GO" id="GO:0003700">
    <property type="term" value="F:DNA-binding transcription factor activity"/>
    <property type="evidence" value="ECO:0007669"/>
    <property type="project" value="InterPro"/>
</dbReference>
<comment type="similarity">
    <text evidence="1">Belongs to the LysR transcriptional regulatory family.</text>
</comment>
<keyword evidence="3" id="KW-0238">DNA-binding</keyword>
<dbReference type="PRINTS" id="PR00039">
    <property type="entry name" value="HTHLYSR"/>
</dbReference>
<keyword evidence="4" id="KW-0804">Transcription</keyword>
<protein>
    <submittedName>
        <fullName evidence="6">LysR family transcriptional regulator</fullName>
    </submittedName>
</protein>
<evidence type="ECO:0000313" key="7">
    <source>
        <dbReference type="Proteomes" id="UP000632659"/>
    </source>
</evidence>
<dbReference type="GO" id="GO:0000976">
    <property type="term" value="F:transcription cis-regulatory region binding"/>
    <property type="evidence" value="ECO:0007669"/>
    <property type="project" value="TreeGrafter"/>
</dbReference>
<dbReference type="AlphaFoldDB" id="A0A8J6TYL9"/>
<dbReference type="EMBL" id="JACRTL010000001">
    <property type="protein sequence ID" value="MBC8610077.1"/>
    <property type="molecule type" value="Genomic_DNA"/>
</dbReference>
<evidence type="ECO:0000313" key="6">
    <source>
        <dbReference type="EMBL" id="MBC8610077.1"/>
    </source>
</evidence>
<comment type="caution">
    <text evidence="6">The sequence shown here is derived from an EMBL/GenBank/DDBJ whole genome shotgun (WGS) entry which is preliminary data.</text>
</comment>
<reference evidence="6" key="1">
    <citation type="submission" date="2020-08" db="EMBL/GenBank/DDBJ databases">
        <title>Genome public.</title>
        <authorList>
            <person name="Liu C."/>
            <person name="Sun Q."/>
        </authorList>
    </citation>
    <scope>NUCLEOTIDE SEQUENCE</scope>
    <source>
        <strain evidence="6">NSJ-15</strain>
    </source>
</reference>
<dbReference type="InterPro" id="IPR036388">
    <property type="entry name" value="WH-like_DNA-bd_sf"/>
</dbReference>
<dbReference type="PANTHER" id="PTHR30126:SF39">
    <property type="entry name" value="HTH-TYPE TRANSCRIPTIONAL REGULATOR CYSL"/>
    <property type="match status" value="1"/>
</dbReference>
<dbReference type="InterPro" id="IPR036390">
    <property type="entry name" value="WH_DNA-bd_sf"/>
</dbReference>
<gene>
    <name evidence="6" type="ORF">H8702_02930</name>
</gene>
<sequence>MTIKHLKVFLVVAEEKNMSVAAGKLFLSQPTVSQTISEMEKHYGVKLFERYPKTLYLTEAGERLKGYAQHIVASFDRLDQIMAQAAEEKQLRIGASVTVGNCIISELADQLKQEFPNIRTFIRVDNTRVIENQLLQNQLDVAVVEGEIKSTEILTKPVIDDCMVLVCSRFHPFADRRHVSLRELAEEQFILREEGSGTRELFESKMKAEGVPVHVCWECSNLGSIKQALLHNHGLSVLSARLVADELRSGELCVVKIEDCVWKRRFCTAIHKNKHLTEELEVFLELAGCYQDHGNPCPMQGSELLGNQDCVVDCEA</sequence>